<dbReference type="AlphaFoldDB" id="A0A1A8XQV1"/>
<dbReference type="Gene3D" id="3.30.1490.150">
    <property type="entry name" value="Hypothetical protein ph0010, domain 2"/>
    <property type="match status" value="1"/>
</dbReference>
<dbReference type="RefSeq" id="WP_186407102.1">
    <property type="nucleotide sequence ID" value="NZ_FLQX01000107.1"/>
</dbReference>
<dbReference type="PANTHER" id="PTHR13016:SF0">
    <property type="entry name" value="AMME SYNDROME CANDIDATE GENE 1 PROTEIN"/>
    <property type="match status" value="1"/>
</dbReference>
<dbReference type="InterPro" id="IPR023473">
    <property type="entry name" value="AMMECR1"/>
</dbReference>
<gene>
    <name evidence="2" type="ORF">ACCAA_310079</name>
</gene>
<sequence>MPTDALGNALLRIARNAIGERFGIAAQAVATLPELAEPAATFVTLTQNGQLRGCIGSLEAHRPLGIDVAENALAAAFRDHRFQPLGEDEFPRTRVEVSLLTPAEPFPVASEADALARLRPGIDGLILSYERRRATFLPQVWESLPDPRHFMAQLKLKAGLPADFWHQQLALARYEVRKWKET</sequence>
<keyword evidence="3" id="KW-1185">Reference proteome</keyword>
<dbReference type="Proteomes" id="UP000199169">
    <property type="component" value="Unassembled WGS sequence"/>
</dbReference>
<dbReference type="PROSITE" id="PS51112">
    <property type="entry name" value="AMMECR1"/>
    <property type="match status" value="1"/>
</dbReference>
<dbReference type="InterPro" id="IPR027485">
    <property type="entry name" value="AMMECR1_N"/>
</dbReference>
<evidence type="ECO:0000259" key="1">
    <source>
        <dbReference type="PROSITE" id="PS51112"/>
    </source>
</evidence>
<dbReference type="InterPro" id="IPR002733">
    <property type="entry name" value="AMMECR1_domain"/>
</dbReference>
<name>A0A1A8XQV1_9PROT</name>
<dbReference type="InterPro" id="IPR036071">
    <property type="entry name" value="AMMECR1_dom_sf"/>
</dbReference>
<evidence type="ECO:0000313" key="3">
    <source>
        <dbReference type="Proteomes" id="UP000199169"/>
    </source>
</evidence>
<dbReference type="Pfam" id="PF01871">
    <property type="entry name" value="AMMECR1"/>
    <property type="match status" value="1"/>
</dbReference>
<accession>A0A1A8XQV1</accession>
<dbReference type="EMBL" id="FLQX01000107">
    <property type="protein sequence ID" value="SBT06343.1"/>
    <property type="molecule type" value="Genomic_DNA"/>
</dbReference>
<protein>
    <submittedName>
        <fullName evidence="2">AMMECR1 domain protein</fullName>
    </submittedName>
</protein>
<dbReference type="STRING" id="1860102.ACCAA_310079"/>
<proteinExistence type="predicted"/>
<dbReference type="NCBIfam" id="TIGR04335">
    <property type="entry name" value="AmmeMemoSam_A"/>
    <property type="match status" value="1"/>
</dbReference>
<reference evidence="2 3" key="1">
    <citation type="submission" date="2016-06" db="EMBL/GenBank/DDBJ databases">
        <authorList>
            <person name="Kjaerup R.B."/>
            <person name="Dalgaard T.S."/>
            <person name="Juul-Madsen H.R."/>
        </authorList>
    </citation>
    <scope>NUCLEOTIDE SEQUENCE [LARGE SCALE GENOMIC DNA]</scope>
    <source>
        <strain evidence="2">3</strain>
    </source>
</reference>
<dbReference type="SUPFAM" id="SSF143447">
    <property type="entry name" value="AMMECR1-like"/>
    <property type="match status" value="1"/>
</dbReference>
<dbReference type="NCBIfam" id="TIGR00296">
    <property type="entry name" value="TIGR00296 family protein"/>
    <property type="match status" value="1"/>
</dbReference>
<dbReference type="InterPro" id="IPR027623">
    <property type="entry name" value="AmmeMemoSam_A"/>
</dbReference>
<evidence type="ECO:0000313" key="2">
    <source>
        <dbReference type="EMBL" id="SBT06343.1"/>
    </source>
</evidence>
<dbReference type="PANTHER" id="PTHR13016">
    <property type="entry name" value="AMMECR1 HOMOLOG"/>
    <property type="match status" value="1"/>
</dbReference>
<dbReference type="Gene3D" id="3.30.700.20">
    <property type="entry name" value="Hypothetical protein ph0010, domain 1"/>
    <property type="match status" value="1"/>
</dbReference>
<feature type="domain" description="AMMECR1" evidence="1">
    <location>
        <begin position="5"/>
        <end position="182"/>
    </location>
</feature>
<organism evidence="2 3">
    <name type="scientific">Candidatus Accumulibacter aalborgensis</name>
    <dbReference type="NCBI Taxonomy" id="1860102"/>
    <lineage>
        <taxon>Bacteria</taxon>
        <taxon>Pseudomonadati</taxon>
        <taxon>Pseudomonadota</taxon>
        <taxon>Betaproteobacteria</taxon>
        <taxon>Candidatus Accumulibacter</taxon>
    </lineage>
</organism>